<keyword evidence="1" id="KW-0862">Zinc</keyword>
<protein>
    <submittedName>
        <fullName evidence="6">C2H2-type domain-containing protein</fullName>
    </submittedName>
</protein>
<sequence>MPPSPNLLHPACRLTVTVLPISRRHPPPASPPQTAPAPTTNANNHEAPSDLNPTTDNTSDVDAVPTCPSCNRNFTSHIGLLGHLGIHRMDNGE</sequence>
<keyword evidence="1" id="KW-0863">Zinc-finger</keyword>
<feature type="region of interest" description="Disordered" evidence="2">
    <location>
        <begin position="20"/>
        <end position="63"/>
    </location>
</feature>
<organism evidence="6">
    <name type="scientific">Schistocephalus solidus</name>
    <name type="common">Tapeworm</name>
    <dbReference type="NCBI Taxonomy" id="70667"/>
    <lineage>
        <taxon>Eukaryota</taxon>
        <taxon>Metazoa</taxon>
        <taxon>Spiralia</taxon>
        <taxon>Lophotrochozoa</taxon>
        <taxon>Platyhelminthes</taxon>
        <taxon>Cestoda</taxon>
        <taxon>Eucestoda</taxon>
        <taxon>Diphyllobothriidea</taxon>
        <taxon>Diphyllobothriidae</taxon>
        <taxon>Schistocephalus</taxon>
    </lineage>
</organism>
<reference evidence="6" key="1">
    <citation type="submission" date="2016-06" db="UniProtKB">
        <authorList>
            <consortium name="WormBaseParasite"/>
        </authorList>
    </citation>
    <scope>IDENTIFICATION</scope>
</reference>
<accession>A0A183SA91</accession>
<evidence type="ECO:0000313" key="5">
    <source>
        <dbReference type="Proteomes" id="UP000275846"/>
    </source>
</evidence>
<dbReference type="InterPro" id="IPR013087">
    <property type="entry name" value="Znf_C2H2_type"/>
</dbReference>
<dbReference type="WBParaSite" id="SSLN_0000118601-mRNA-1">
    <property type="protein sequence ID" value="SSLN_0000118601-mRNA-1"/>
    <property type="gene ID" value="SSLN_0000118601"/>
</dbReference>
<feature type="compositionally biased region" description="Polar residues" evidence="2">
    <location>
        <begin position="51"/>
        <end position="60"/>
    </location>
</feature>
<name>A0A183SA91_SCHSO</name>
<dbReference type="GO" id="GO:0008270">
    <property type="term" value="F:zinc ion binding"/>
    <property type="evidence" value="ECO:0007669"/>
    <property type="project" value="UniProtKB-KW"/>
</dbReference>
<feature type="domain" description="C2H2-type" evidence="3">
    <location>
        <begin position="65"/>
        <end position="92"/>
    </location>
</feature>
<evidence type="ECO:0000256" key="1">
    <source>
        <dbReference type="PROSITE-ProRule" id="PRU00042"/>
    </source>
</evidence>
<evidence type="ECO:0000259" key="3">
    <source>
        <dbReference type="PROSITE" id="PS50157"/>
    </source>
</evidence>
<dbReference type="AlphaFoldDB" id="A0A183SA91"/>
<dbReference type="OrthoDB" id="10558430at2759"/>
<feature type="compositionally biased region" description="Low complexity" evidence="2">
    <location>
        <begin position="36"/>
        <end position="46"/>
    </location>
</feature>
<dbReference type="EMBL" id="UYSU01001622">
    <property type="protein sequence ID" value="VDL87009.1"/>
    <property type="molecule type" value="Genomic_DNA"/>
</dbReference>
<evidence type="ECO:0000313" key="6">
    <source>
        <dbReference type="WBParaSite" id="SSLN_0000118601-mRNA-1"/>
    </source>
</evidence>
<proteinExistence type="predicted"/>
<evidence type="ECO:0000256" key="2">
    <source>
        <dbReference type="SAM" id="MobiDB-lite"/>
    </source>
</evidence>
<keyword evidence="1" id="KW-0479">Metal-binding</keyword>
<dbReference type="PROSITE" id="PS00028">
    <property type="entry name" value="ZINC_FINGER_C2H2_1"/>
    <property type="match status" value="1"/>
</dbReference>
<dbReference type="Proteomes" id="UP000275846">
    <property type="component" value="Unassembled WGS sequence"/>
</dbReference>
<dbReference type="PROSITE" id="PS50157">
    <property type="entry name" value="ZINC_FINGER_C2H2_2"/>
    <property type="match status" value="1"/>
</dbReference>
<keyword evidence="5" id="KW-1185">Reference proteome</keyword>
<reference evidence="4 5" key="2">
    <citation type="submission" date="2018-11" db="EMBL/GenBank/DDBJ databases">
        <authorList>
            <consortium name="Pathogen Informatics"/>
        </authorList>
    </citation>
    <scope>NUCLEOTIDE SEQUENCE [LARGE SCALE GENOMIC DNA]</scope>
    <source>
        <strain evidence="4 5">NST_G2</strain>
    </source>
</reference>
<evidence type="ECO:0000313" key="4">
    <source>
        <dbReference type="EMBL" id="VDL87009.1"/>
    </source>
</evidence>
<gene>
    <name evidence="4" type="ORF">SSLN_LOCUS1139</name>
</gene>